<dbReference type="SMART" id="SM00342">
    <property type="entry name" value="HTH_ARAC"/>
    <property type="match status" value="1"/>
</dbReference>
<dbReference type="InterPro" id="IPR018060">
    <property type="entry name" value="HTH_AraC"/>
</dbReference>
<sequence length="343" mass="38362">MVNRSLSRSISSVLLILEFARSRGIDTEALLTGTHLQELMPFNPMQMVNEAQEFRLLDNLAEHVDSPFLAGFELGLNYQLTSYGIWGFALLASPSLGKAIELGLRYVDLTYSFCDISLHIEGQEAIMVYTPRHDGLGGVMALGRDIGALLLIQREIFNGEVPRERVELTSSEPDLSAQQRHVLNGLAQCPVIFNAKRNAVVLSAEILDKPLPRANAVTLAVCEQQCRDLLATRQEWQGFAEQVRNALLHSGLGSSMERVASYLSMSTRTMHRQLAEEGTRWRAVRDDVRLGMAEALLSAGYIQLDEIAERVGYSDLSNFSHAFRRWKGLSPAQYRRQQLDKAL</sequence>
<evidence type="ECO:0000256" key="1">
    <source>
        <dbReference type="ARBA" id="ARBA00023015"/>
    </source>
</evidence>
<feature type="domain" description="HTH araC/xylS-type" evidence="4">
    <location>
        <begin position="237"/>
        <end position="337"/>
    </location>
</feature>
<dbReference type="GO" id="GO:0003700">
    <property type="term" value="F:DNA-binding transcription factor activity"/>
    <property type="evidence" value="ECO:0007669"/>
    <property type="project" value="InterPro"/>
</dbReference>
<dbReference type="InterPro" id="IPR018062">
    <property type="entry name" value="HTH_AraC-typ_CS"/>
</dbReference>
<reference evidence="5" key="1">
    <citation type="submission" date="2015-10" db="EMBL/GenBank/DDBJ databases">
        <authorList>
            <person name="Gilbert D.G."/>
        </authorList>
    </citation>
    <scope>NUCLEOTIDE SEQUENCE</scope>
</reference>
<dbReference type="SUPFAM" id="SSF46689">
    <property type="entry name" value="Homeodomain-like"/>
    <property type="match status" value="1"/>
</dbReference>
<protein>
    <submittedName>
        <fullName evidence="5">Transcriptional regulator, AraC family</fullName>
    </submittedName>
</protein>
<dbReference type="GO" id="GO:0005829">
    <property type="term" value="C:cytosol"/>
    <property type="evidence" value="ECO:0007669"/>
    <property type="project" value="TreeGrafter"/>
</dbReference>
<evidence type="ECO:0000259" key="4">
    <source>
        <dbReference type="PROSITE" id="PS01124"/>
    </source>
</evidence>
<dbReference type="PROSITE" id="PS01124">
    <property type="entry name" value="HTH_ARAC_FAMILY_2"/>
    <property type="match status" value="1"/>
</dbReference>
<dbReference type="EMBL" id="CZQC01000036">
    <property type="protein sequence ID" value="CUS41125.1"/>
    <property type="molecule type" value="Genomic_DNA"/>
</dbReference>
<dbReference type="Pfam" id="PF12625">
    <property type="entry name" value="Arabinose_bd"/>
    <property type="match status" value="1"/>
</dbReference>
<dbReference type="InterPro" id="IPR032687">
    <property type="entry name" value="AraC-type_N"/>
</dbReference>
<dbReference type="PROSITE" id="PS00041">
    <property type="entry name" value="HTH_ARAC_FAMILY_1"/>
    <property type="match status" value="1"/>
</dbReference>
<organism evidence="5">
    <name type="scientific">hydrothermal vent metagenome</name>
    <dbReference type="NCBI Taxonomy" id="652676"/>
    <lineage>
        <taxon>unclassified sequences</taxon>
        <taxon>metagenomes</taxon>
        <taxon>ecological metagenomes</taxon>
    </lineage>
</organism>
<proteinExistence type="predicted"/>
<evidence type="ECO:0000256" key="2">
    <source>
        <dbReference type="ARBA" id="ARBA00023125"/>
    </source>
</evidence>
<dbReference type="AlphaFoldDB" id="A0A160TA36"/>
<dbReference type="PANTHER" id="PTHR47894">
    <property type="entry name" value="HTH-TYPE TRANSCRIPTIONAL REGULATOR GADX"/>
    <property type="match status" value="1"/>
</dbReference>
<gene>
    <name evidence="5" type="ORF">MGWOODY_Tha684</name>
</gene>
<dbReference type="InterPro" id="IPR009057">
    <property type="entry name" value="Homeodomain-like_sf"/>
</dbReference>
<dbReference type="Pfam" id="PF12833">
    <property type="entry name" value="HTH_18"/>
    <property type="match status" value="1"/>
</dbReference>
<dbReference type="PRINTS" id="PR00032">
    <property type="entry name" value="HTHARAC"/>
</dbReference>
<dbReference type="GO" id="GO:0000976">
    <property type="term" value="F:transcription cis-regulatory region binding"/>
    <property type="evidence" value="ECO:0007669"/>
    <property type="project" value="TreeGrafter"/>
</dbReference>
<dbReference type="Gene3D" id="1.10.10.60">
    <property type="entry name" value="Homeodomain-like"/>
    <property type="match status" value="1"/>
</dbReference>
<evidence type="ECO:0000256" key="3">
    <source>
        <dbReference type="ARBA" id="ARBA00023163"/>
    </source>
</evidence>
<keyword evidence="1" id="KW-0805">Transcription regulation</keyword>
<keyword evidence="3" id="KW-0804">Transcription</keyword>
<dbReference type="InterPro" id="IPR020449">
    <property type="entry name" value="Tscrpt_reg_AraC-type_HTH"/>
</dbReference>
<evidence type="ECO:0000313" key="5">
    <source>
        <dbReference type="EMBL" id="CUS41125.1"/>
    </source>
</evidence>
<keyword evidence="2" id="KW-0238">DNA-binding</keyword>
<dbReference type="PANTHER" id="PTHR47894:SF1">
    <property type="entry name" value="HTH-TYPE TRANSCRIPTIONAL REGULATOR VQSM"/>
    <property type="match status" value="1"/>
</dbReference>
<accession>A0A160TA36</accession>
<name>A0A160TA36_9ZZZZ</name>